<dbReference type="Proteomes" id="UP000694399">
    <property type="component" value="Chromosome A2"/>
</dbReference>
<sequence length="56" mass="6214">MEETTLPQLVNLLGLERFQDRSWELRACSALTGAGLPEALQSLRSLLKSRSHCVST</sequence>
<proteinExistence type="predicted"/>
<reference evidence="1" key="2">
    <citation type="submission" date="2025-08" db="UniProtKB">
        <authorList>
            <consortium name="Ensembl"/>
        </authorList>
    </citation>
    <scope>IDENTIFICATION</scope>
</reference>
<protein>
    <submittedName>
        <fullName evidence="1">Uncharacterized protein</fullName>
    </submittedName>
</protein>
<organism evidence="1 2">
    <name type="scientific">Panthera leo</name>
    <name type="common">Lion</name>
    <dbReference type="NCBI Taxonomy" id="9689"/>
    <lineage>
        <taxon>Eukaryota</taxon>
        <taxon>Metazoa</taxon>
        <taxon>Chordata</taxon>
        <taxon>Craniata</taxon>
        <taxon>Vertebrata</taxon>
        <taxon>Euteleostomi</taxon>
        <taxon>Mammalia</taxon>
        <taxon>Eutheria</taxon>
        <taxon>Laurasiatheria</taxon>
        <taxon>Carnivora</taxon>
        <taxon>Feliformia</taxon>
        <taxon>Felidae</taxon>
        <taxon>Pantherinae</taxon>
        <taxon>Panthera</taxon>
    </lineage>
</organism>
<dbReference type="InterPro" id="IPR027417">
    <property type="entry name" value="P-loop_NTPase"/>
</dbReference>
<reference evidence="1" key="1">
    <citation type="journal article" date="2019" name="bioRxiv">
        <title>Long live the king: chromosome-level assembly of the lion (Panthera leo) using linked-read, Hi-C, and long read data.</title>
        <authorList>
            <person name="Armstrong E.E."/>
            <person name="Taylor R.W."/>
            <person name="Miller D.E."/>
            <person name="Kaelin C."/>
            <person name="Barsh G."/>
            <person name="Hadly E.A."/>
            <person name="Petrov D."/>
        </authorList>
    </citation>
    <scope>NUCLEOTIDE SEQUENCE [LARGE SCALE GENOMIC DNA]</scope>
</reference>
<reference evidence="1" key="3">
    <citation type="submission" date="2025-09" db="UniProtKB">
        <authorList>
            <consortium name="Ensembl"/>
        </authorList>
    </citation>
    <scope>IDENTIFICATION</scope>
</reference>
<dbReference type="Gene3D" id="3.40.50.300">
    <property type="entry name" value="P-loop containing nucleotide triphosphate hydrolases"/>
    <property type="match status" value="1"/>
</dbReference>
<accession>A0A8C8XWM5</accession>
<dbReference type="Ensembl" id="ENSPLOT00000027050.1">
    <property type="protein sequence ID" value="ENSPLOP00000024503.1"/>
    <property type="gene ID" value="ENSPLOG00000017966.1"/>
</dbReference>
<name>A0A8C8XWM5_PANLE</name>
<evidence type="ECO:0000313" key="1">
    <source>
        <dbReference type="Ensembl" id="ENSPLOP00000024503.1"/>
    </source>
</evidence>
<dbReference type="AlphaFoldDB" id="A0A8C8XWM5"/>
<evidence type="ECO:0000313" key="2">
    <source>
        <dbReference type="Proteomes" id="UP000694399"/>
    </source>
</evidence>
<keyword evidence="2" id="KW-1185">Reference proteome</keyword>